<dbReference type="PhylomeDB" id="K6UFC8"/>
<dbReference type="KEGG" id="pcy:PCYB_006250"/>
<dbReference type="VEuPathDB" id="PlasmoDB:PCYB_006250"/>
<dbReference type="RefSeq" id="XP_004228094.1">
    <property type="nucleotide sequence ID" value="XM_004228046.1"/>
</dbReference>
<evidence type="ECO:0000313" key="4">
    <source>
        <dbReference type="Proteomes" id="UP000006319"/>
    </source>
</evidence>
<dbReference type="EMBL" id="DF158047">
    <property type="protein sequence ID" value="GAB69876.1"/>
    <property type="molecule type" value="Genomic_DNA"/>
</dbReference>
<dbReference type="Proteomes" id="UP000006319">
    <property type="component" value="Unassembled WGS sequence"/>
</dbReference>
<keyword evidence="2" id="KW-0812">Transmembrane</keyword>
<gene>
    <name evidence="3" type="ORF">PCYB_006250</name>
</gene>
<feature type="transmembrane region" description="Helical" evidence="2">
    <location>
        <begin position="267"/>
        <end position="288"/>
    </location>
</feature>
<feature type="region of interest" description="Disordered" evidence="1">
    <location>
        <begin position="141"/>
        <end position="168"/>
    </location>
</feature>
<dbReference type="GeneID" id="14696418"/>
<keyword evidence="2" id="KW-0472">Membrane</keyword>
<evidence type="ECO:0000256" key="1">
    <source>
        <dbReference type="SAM" id="MobiDB-lite"/>
    </source>
</evidence>
<name>K6UFC8_PLACD</name>
<dbReference type="OrthoDB" id="387457at2759"/>
<reference evidence="3 4" key="1">
    <citation type="journal article" date="2012" name="Nat. Genet.">
        <title>Plasmodium cynomolgi genome sequences provide insight into Plasmodium vivax and the monkey malaria clade.</title>
        <authorList>
            <person name="Tachibana S."/>
            <person name="Sullivan S.A."/>
            <person name="Kawai S."/>
            <person name="Nakamura S."/>
            <person name="Kim H.R."/>
            <person name="Goto N."/>
            <person name="Arisue N."/>
            <person name="Palacpac N.M.Q."/>
            <person name="Honma H."/>
            <person name="Yagi M."/>
            <person name="Tougan T."/>
            <person name="Katakai Y."/>
            <person name="Kaneko O."/>
            <person name="Mita T."/>
            <person name="Kita K."/>
            <person name="Yasutomi Y."/>
            <person name="Sutton P.L."/>
            <person name="Shakhbatyan R."/>
            <person name="Horii T."/>
            <person name="Yasunaga T."/>
            <person name="Barnwell J.W."/>
            <person name="Escalante A.A."/>
            <person name="Carlton J.M."/>
            <person name="Tanabe K."/>
        </authorList>
    </citation>
    <scope>NUCLEOTIDE SEQUENCE [LARGE SCALE GENOMIC DNA]</scope>
    <source>
        <strain evidence="3 4">B</strain>
    </source>
</reference>
<feature type="transmembrane region" description="Helical" evidence="2">
    <location>
        <begin position="294"/>
        <end position="321"/>
    </location>
</feature>
<evidence type="ECO:0000313" key="3">
    <source>
        <dbReference type="EMBL" id="GAB69876.1"/>
    </source>
</evidence>
<sequence length="348" mass="40203">MLTATERNRTREQNYVNVQKSIKTLLDEDDNAFGERLNKLAYDDNFRLQFNELLKPDLFKKPCNKLMQDVHFQKYSNKLNSNNNFEKHFFISPDADYSNHDQYNPFKFYNNKKVFFDELKSKNCSKAKIIDELKRHEECKTQPKDKMKRTNNLKREQTDEEEDYMPSKLEKDDISERSHEGYGYKELLKPRKYQHKTFEAEVKRFLKEKAAGRYTDKSRGIMGKLFSFADTHRVFIPIAFVFSFIFLVSTTKIGGIGGALLATSTSLGYLPLVAVVVITSLLGIIPLLTGLIPVVLLLIIAGMFPFLLPLMGVAALVYYAIKFDSVSSGRIGHKKLSNKIKYIKRKSV</sequence>
<keyword evidence="4" id="KW-1185">Reference proteome</keyword>
<organism evidence="3 4">
    <name type="scientific">Plasmodium cynomolgi (strain B)</name>
    <dbReference type="NCBI Taxonomy" id="1120755"/>
    <lineage>
        <taxon>Eukaryota</taxon>
        <taxon>Sar</taxon>
        <taxon>Alveolata</taxon>
        <taxon>Apicomplexa</taxon>
        <taxon>Aconoidasida</taxon>
        <taxon>Haemosporida</taxon>
        <taxon>Plasmodiidae</taxon>
        <taxon>Plasmodium</taxon>
        <taxon>Plasmodium (Plasmodium)</taxon>
    </lineage>
</organism>
<proteinExistence type="predicted"/>
<dbReference type="AlphaFoldDB" id="K6UFC8"/>
<keyword evidence="2" id="KW-1133">Transmembrane helix</keyword>
<protein>
    <recommendedName>
        <fullName evidence="5">Pv-fam-d protein</fullName>
    </recommendedName>
</protein>
<evidence type="ECO:0000256" key="2">
    <source>
        <dbReference type="SAM" id="Phobius"/>
    </source>
</evidence>
<accession>K6UFC8</accession>
<evidence type="ECO:0008006" key="5">
    <source>
        <dbReference type="Google" id="ProtNLM"/>
    </source>
</evidence>
<feature type="transmembrane region" description="Helical" evidence="2">
    <location>
        <begin position="234"/>
        <end position="255"/>
    </location>
</feature>